<evidence type="ECO:0000313" key="2">
    <source>
        <dbReference type="Proteomes" id="UP000000600"/>
    </source>
</evidence>
<dbReference type="AlphaFoldDB" id="A0BD29"/>
<dbReference type="OMA" id="KEIQSCH"/>
<accession>A0BD29</accession>
<dbReference type="EMBL" id="CT867986">
    <property type="protein sequence ID" value="CAK56446.1"/>
    <property type="molecule type" value="Genomic_DNA"/>
</dbReference>
<proteinExistence type="predicted"/>
<name>A0BD29_PARTE</name>
<dbReference type="KEGG" id="ptm:GSPATT00004540001"/>
<evidence type="ECO:0000313" key="1">
    <source>
        <dbReference type="EMBL" id="CAK56446.1"/>
    </source>
</evidence>
<dbReference type="GeneID" id="5009628"/>
<sequence length="373" mass="44271">MSINNKNYLLETFPNYLHTQLDLLAERANNLDKQERIKSIIEYFCELKNLAVALAIKLKTQDGFMLYPKIISDDYIIDFKEIQSCHLRKNEIIYFQAWAFSNLNQIDLYLLQTLLRLQCILVQFECKKYFEIQNVDYKQKYGGDLIKIFLLLQTQSQVYEMKPDSFFLCIIQNCKSKNNQFITYLNKFFKGKNMQKCIGYLEEQKQTQKVSAEKRRKFQQFKDDEISKKESLKDSQYMSQQLSQQISQQISQVVPQTQQTSKTIVRTQSLMINKSNEQSNPISKFQQTSKDIITNSLMRRPSLTTRTIKEGLNHKYKRENEFRQQRQLQQEVSKQNFFYEDARSKKVENVSKRVSTCWNSDCLAPETPELFSD</sequence>
<reference evidence="1 2" key="1">
    <citation type="journal article" date="2006" name="Nature">
        <title>Global trends of whole-genome duplications revealed by the ciliate Paramecium tetraurelia.</title>
        <authorList>
            <consortium name="Genoscope"/>
            <person name="Aury J.-M."/>
            <person name="Jaillon O."/>
            <person name="Duret L."/>
            <person name="Noel B."/>
            <person name="Jubin C."/>
            <person name="Porcel B.M."/>
            <person name="Segurens B."/>
            <person name="Daubin V."/>
            <person name="Anthouard V."/>
            <person name="Aiach N."/>
            <person name="Arnaiz O."/>
            <person name="Billaut A."/>
            <person name="Beisson J."/>
            <person name="Blanc I."/>
            <person name="Bouhouche K."/>
            <person name="Camara F."/>
            <person name="Duharcourt S."/>
            <person name="Guigo R."/>
            <person name="Gogendeau D."/>
            <person name="Katinka M."/>
            <person name="Keller A.-M."/>
            <person name="Kissmehl R."/>
            <person name="Klotz C."/>
            <person name="Koll F."/>
            <person name="Le Moue A."/>
            <person name="Lepere C."/>
            <person name="Malinsky S."/>
            <person name="Nowacki M."/>
            <person name="Nowak J.K."/>
            <person name="Plattner H."/>
            <person name="Poulain J."/>
            <person name="Ruiz F."/>
            <person name="Serrano V."/>
            <person name="Zagulski M."/>
            <person name="Dessen P."/>
            <person name="Betermier M."/>
            <person name="Weissenbach J."/>
            <person name="Scarpelli C."/>
            <person name="Schachter V."/>
            <person name="Sperling L."/>
            <person name="Meyer E."/>
            <person name="Cohen J."/>
            <person name="Wincker P."/>
        </authorList>
    </citation>
    <scope>NUCLEOTIDE SEQUENCE [LARGE SCALE GENOMIC DNA]</scope>
    <source>
        <strain evidence="1 2">Stock d4-2</strain>
    </source>
</reference>
<protein>
    <submittedName>
        <fullName evidence="1">Uncharacterized protein</fullName>
    </submittedName>
</protein>
<keyword evidence="2" id="KW-1185">Reference proteome</keyword>
<gene>
    <name evidence="1" type="ORF">GSPATT00004540001</name>
</gene>
<dbReference type="Proteomes" id="UP000000600">
    <property type="component" value="Unassembled WGS sequence"/>
</dbReference>
<dbReference type="HOGENOM" id="CLU_770428_0_0_1"/>
<organism evidence="1 2">
    <name type="scientific">Paramecium tetraurelia</name>
    <dbReference type="NCBI Taxonomy" id="5888"/>
    <lineage>
        <taxon>Eukaryota</taxon>
        <taxon>Sar</taxon>
        <taxon>Alveolata</taxon>
        <taxon>Ciliophora</taxon>
        <taxon>Intramacronucleata</taxon>
        <taxon>Oligohymenophorea</taxon>
        <taxon>Peniculida</taxon>
        <taxon>Parameciidae</taxon>
        <taxon>Paramecium</taxon>
    </lineage>
</organism>
<dbReference type="RefSeq" id="XP_001423844.1">
    <property type="nucleotide sequence ID" value="XM_001423807.2"/>
</dbReference>
<dbReference type="InParanoid" id="A0BD29"/>
<dbReference type="OrthoDB" id="302332at2759"/>